<proteinExistence type="predicted"/>
<reference evidence="3 4" key="1">
    <citation type="submission" date="2020-04" db="EMBL/GenBank/DDBJ databases">
        <title>Genome sequencing of novel species.</title>
        <authorList>
            <person name="Heo J."/>
            <person name="Kim S.-J."/>
            <person name="Kim J.-S."/>
            <person name="Hong S.-B."/>
            <person name="Kwon S.-W."/>
        </authorList>
    </citation>
    <scope>NUCLEOTIDE SEQUENCE [LARGE SCALE GENOMIC DNA]</scope>
    <source>
        <strain evidence="3 4">MFER-1</strain>
    </source>
</reference>
<accession>A0A7Z2VGH2</accession>
<dbReference type="InterPro" id="IPR022409">
    <property type="entry name" value="PKD/Chitinase_dom"/>
</dbReference>
<gene>
    <name evidence="3" type="ORF">HH215_04945</name>
</gene>
<dbReference type="InterPro" id="IPR013783">
    <property type="entry name" value="Ig-like_fold"/>
</dbReference>
<name>A0A7Z2VGH2_9BACL</name>
<feature type="chain" id="PRO_5031158015" evidence="1">
    <location>
        <begin position="25"/>
        <end position="652"/>
    </location>
</feature>
<dbReference type="Gene3D" id="3.30.457.10">
    <property type="entry name" value="Copper amine oxidase-like, N-terminal domain"/>
    <property type="match status" value="1"/>
</dbReference>
<dbReference type="InterPro" id="IPR035986">
    <property type="entry name" value="PKD_dom_sf"/>
</dbReference>
<protein>
    <submittedName>
        <fullName evidence="3">Copper amine oxidase N-terminal domain-containing protein</fullName>
    </submittedName>
</protein>
<dbReference type="Proteomes" id="UP000502248">
    <property type="component" value="Chromosome"/>
</dbReference>
<dbReference type="InterPro" id="IPR036582">
    <property type="entry name" value="Mao_N_sf"/>
</dbReference>
<organism evidence="3 4">
    <name type="scientific">Cohnella herbarum</name>
    <dbReference type="NCBI Taxonomy" id="2728023"/>
    <lineage>
        <taxon>Bacteria</taxon>
        <taxon>Bacillati</taxon>
        <taxon>Bacillota</taxon>
        <taxon>Bacilli</taxon>
        <taxon>Bacillales</taxon>
        <taxon>Paenibacillaceae</taxon>
        <taxon>Cohnella</taxon>
    </lineage>
</organism>
<evidence type="ECO:0000256" key="1">
    <source>
        <dbReference type="SAM" id="SignalP"/>
    </source>
</evidence>
<dbReference type="KEGG" id="cheb:HH215_04945"/>
<dbReference type="SMART" id="SM00089">
    <property type="entry name" value="PKD"/>
    <property type="match status" value="2"/>
</dbReference>
<evidence type="ECO:0000259" key="2">
    <source>
        <dbReference type="SMART" id="SM00089"/>
    </source>
</evidence>
<sequence>MKRKYLLLFLSALLLFSIQLPVHAADSANGLDKLELTQGSKIMVHNGKTVTATQPLTATKGVSYVAARSIMNEIYGTIAYDSKSKLYTLSNGINEIKLLAGNPSYTLNGVVKTNAGAPYLLKGTLMIPLRTVAQSFGLTLTNLPKEKKVVLTWASKPVANFSVSDTNPYAQQTEVKYTNQSYHPSGLKIIDERWENNNAIFDQAGTYTISHWVQDERGTWSDPYTVTITVRPPNQPPVAQFNTDKDTYKMGEFITYTDLSTDDENRIASTVWTNNERGFFVAGPQNITLTVTDANGAVNEYTKTITITEETHYTKEEFDLLYTAIGDKFGISGPSVLSLPKMPYSINDRQQTLIRANSPETILEEGIYYEDTVSGNVRFLLHNLNGRSNPVKIYVLLTNENAETATVRMGAKGIGGPNPIVSQVGRMVTGRFLESVLNPTYSYLQIPAGESRLIFQEYSDKRVRPGDVYSMFADVQMNSNLKFQVIVVDEHREVMSMLPYLKVLPSNDRHIRGTFENANRMMYVNQTIGDVKSRMILADNVEDTRLTGIDKTTGTSVLNMGNYGVLYTIRLSNVQPHTAIAINPRGGHYAGAFTINGKVVYATNDSILRNPNEVGMLYKSGDTVESVDITFTPANGSMLPINLLFLPMPELK</sequence>
<dbReference type="AlphaFoldDB" id="A0A7Z2VGH2"/>
<evidence type="ECO:0000313" key="3">
    <source>
        <dbReference type="EMBL" id="QJD82602.1"/>
    </source>
</evidence>
<feature type="domain" description="PKD/Chitinase" evidence="2">
    <location>
        <begin position="238"/>
        <end position="310"/>
    </location>
</feature>
<feature type="domain" description="PKD/Chitinase" evidence="2">
    <location>
        <begin position="158"/>
        <end position="233"/>
    </location>
</feature>
<dbReference type="SUPFAM" id="SSF55383">
    <property type="entry name" value="Copper amine oxidase, domain N"/>
    <property type="match status" value="1"/>
</dbReference>
<dbReference type="Gene3D" id="2.60.40.10">
    <property type="entry name" value="Immunoglobulins"/>
    <property type="match status" value="1"/>
</dbReference>
<dbReference type="Pfam" id="PF07833">
    <property type="entry name" value="Cu_amine_oxidN1"/>
    <property type="match status" value="1"/>
</dbReference>
<evidence type="ECO:0000313" key="4">
    <source>
        <dbReference type="Proteomes" id="UP000502248"/>
    </source>
</evidence>
<dbReference type="EMBL" id="CP051680">
    <property type="protein sequence ID" value="QJD82602.1"/>
    <property type="molecule type" value="Genomic_DNA"/>
</dbReference>
<dbReference type="SUPFAM" id="SSF49299">
    <property type="entry name" value="PKD domain"/>
    <property type="match status" value="2"/>
</dbReference>
<keyword evidence="1" id="KW-0732">Signal</keyword>
<dbReference type="InterPro" id="IPR012854">
    <property type="entry name" value="Cu_amine_oxidase-like_N"/>
</dbReference>
<dbReference type="RefSeq" id="WP_169278900.1">
    <property type="nucleotide sequence ID" value="NZ_CP051680.1"/>
</dbReference>
<keyword evidence="4" id="KW-1185">Reference proteome</keyword>
<feature type="signal peptide" evidence="1">
    <location>
        <begin position="1"/>
        <end position="24"/>
    </location>
</feature>